<reference evidence="1" key="1">
    <citation type="submission" date="2014-09" db="EMBL/GenBank/DDBJ databases">
        <title>Draft genome sequence of an oleaginous Mucoromycotina fungus Mucor ambiguus NBRC6742.</title>
        <authorList>
            <person name="Takeda I."/>
            <person name="Yamane N."/>
            <person name="Morita T."/>
            <person name="Tamano K."/>
            <person name="Machida M."/>
            <person name="Baker S."/>
            <person name="Koike H."/>
        </authorList>
    </citation>
    <scope>NUCLEOTIDE SEQUENCE</scope>
    <source>
        <strain evidence="1">NBRC 6742</strain>
    </source>
</reference>
<accession>A0A0C9MJX1</accession>
<organism evidence="1">
    <name type="scientific">Mucor ambiguus</name>
    <dbReference type="NCBI Taxonomy" id="91626"/>
    <lineage>
        <taxon>Eukaryota</taxon>
        <taxon>Fungi</taxon>
        <taxon>Fungi incertae sedis</taxon>
        <taxon>Mucoromycota</taxon>
        <taxon>Mucoromycotina</taxon>
        <taxon>Mucoromycetes</taxon>
        <taxon>Mucorales</taxon>
        <taxon>Mucorineae</taxon>
        <taxon>Mucoraceae</taxon>
        <taxon>Mucor</taxon>
    </lineage>
</organism>
<dbReference type="OrthoDB" id="2279134at2759"/>
<dbReference type="PANTHER" id="PTHR45786:SF74">
    <property type="entry name" value="ATP-DEPENDENT DNA HELICASE"/>
    <property type="match status" value="1"/>
</dbReference>
<gene>
    <name evidence="1" type="ORF">MAM1_0475d10673</name>
</gene>
<dbReference type="EMBL" id="DF836764">
    <property type="protein sequence ID" value="GAN11116.1"/>
    <property type="molecule type" value="Genomic_DNA"/>
</dbReference>
<dbReference type="PANTHER" id="PTHR45786">
    <property type="entry name" value="DNA BINDING PROTEIN-LIKE"/>
    <property type="match status" value="1"/>
</dbReference>
<proteinExistence type="predicted"/>
<keyword evidence="2" id="KW-1185">Reference proteome</keyword>
<dbReference type="STRING" id="91626.A0A0C9MJX1"/>
<evidence type="ECO:0000313" key="1">
    <source>
        <dbReference type="EMBL" id="GAN11116.1"/>
    </source>
</evidence>
<dbReference type="Proteomes" id="UP000053815">
    <property type="component" value="Unassembled WGS sequence"/>
</dbReference>
<evidence type="ECO:0000313" key="2">
    <source>
        <dbReference type="Proteomes" id="UP000053815"/>
    </source>
</evidence>
<sequence>MATPVFQACCAAGQAKFRQLTPLPEQIVNLLKDNDAESKEFKEDIRSYNSALSFASINAALDRRYANNQHGAYALRIHGGVYHLMSSALILEKNNAVQKPRFAQIYIFDS</sequence>
<name>A0A0C9MJX1_9FUNG</name>
<protein>
    <submittedName>
        <fullName evidence="1">Uncharacterized protein</fullName>
    </submittedName>
</protein>
<dbReference type="AlphaFoldDB" id="A0A0C9MJX1"/>